<dbReference type="GO" id="GO:0008773">
    <property type="term" value="F:[protein-PII] uridylyltransferase activity"/>
    <property type="evidence" value="ECO:0007669"/>
    <property type="project" value="InterPro"/>
</dbReference>
<evidence type="ECO:0000256" key="1">
    <source>
        <dbReference type="ARBA" id="ARBA00022737"/>
    </source>
</evidence>
<dbReference type="SMART" id="SM00116">
    <property type="entry name" value="CBS"/>
    <property type="match status" value="2"/>
</dbReference>
<dbReference type="Pfam" id="PF10335">
    <property type="entry name" value="DUF294_C"/>
    <property type="match status" value="1"/>
</dbReference>
<proteinExistence type="predicted"/>
<dbReference type="CDD" id="cd05401">
    <property type="entry name" value="NT_GlnE_GlnD_like"/>
    <property type="match status" value="1"/>
</dbReference>
<sequence>MEQSLLPNIFDYLSTVDPFDHLTPAARDALAASVDILYLMKGDELAGQKIVGQGLFIVRLGAVEQCNPDRSLRARLADGDLFGFSQLHKSEHCDYTLTAIENTLLYRIPKQVLMQLIEEIPAVRDHFASQESVRLATTATMAEAADEALYLKPVRDVANTNMALVSASTSIHEVAKTMVEKHRSSALVMDGDKLLGIVTDRDMTKRVIVENIPPTSPVAVVMTRDPQVIDGESSMIEAIESMMQHNVRSLPVMDKGNVIGVLTATSLVEKSQVQAVFLISRIYRQESLEDLKALIPQRHAVFETLVDTGMHSRSVQQLMTLVADAFNKRLLQLAERELGPAPIPYAWFVAGSQARNEIHNLSDQDNGLILARQPDSEEKEYFRRLTEFVCYGLAECGYILCPGHMMATNPKWCVSLEQWLEYYRDWIIHPDSQGLLNISVFLDVRFLFGQQELVEALQHKLTAYMRGNQRFLAMLVANSLRVHPPLGMFRQFVLAKDGENRSVFNIKKQAVNLLVELTRIYALAAESQETEMSKRLEAAVKGGIISAASQQELIEACNFINQVRFRHQRLAHERGEPASNNIAPSLLTQFERNHLKDAFRIISRYQEAAQQRFHAKGVLR</sequence>
<dbReference type="AlphaFoldDB" id="A0A0J1HFS3"/>
<dbReference type="InterPro" id="IPR018821">
    <property type="entry name" value="DUF294_put_nucleoTrafse_sb-bd"/>
</dbReference>
<dbReference type="SUPFAM" id="SSF51206">
    <property type="entry name" value="cAMP-binding domain-like"/>
    <property type="match status" value="1"/>
</dbReference>
<feature type="domain" description="Cyclic nucleotide-binding" evidence="3">
    <location>
        <begin position="18"/>
        <end position="117"/>
    </location>
</feature>
<name>A0A0J1HFS3_9GAMM</name>
<dbReference type="InterPro" id="IPR046342">
    <property type="entry name" value="CBS_dom_sf"/>
</dbReference>
<dbReference type="InterPro" id="IPR014710">
    <property type="entry name" value="RmlC-like_jellyroll"/>
</dbReference>
<comment type="caution">
    <text evidence="5">The sequence shown here is derived from an EMBL/GenBank/DDBJ whole genome shotgun (WGS) entry which is preliminary data.</text>
</comment>
<dbReference type="RefSeq" id="WP_047884643.1">
    <property type="nucleotide sequence ID" value="NZ_LDOU01000006.1"/>
</dbReference>
<dbReference type="PANTHER" id="PTHR48108">
    <property type="entry name" value="CBS DOMAIN-CONTAINING PROTEIN CBSX2, CHLOROPLASTIC"/>
    <property type="match status" value="1"/>
</dbReference>
<keyword evidence="2" id="KW-0129">CBS domain</keyword>
<gene>
    <name evidence="5" type="ORF">ABT57_08015</name>
</gene>
<dbReference type="InterPro" id="IPR018490">
    <property type="entry name" value="cNMP-bd_dom_sf"/>
</dbReference>
<dbReference type="EMBL" id="LDOU01000006">
    <property type="protein sequence ID" value="KLV10478.1"/>
    <property type="molecule type" value="Genomic_DNA"/>
</dbReference>
<dbReference type="Gene3D" id="3.10.580.10">
    <property type="entry name" value="CBS-domain"/>
    <property type="match status" value="1"/>
</dbReference>
<keyword evidence="1" id="KW-0677">Repeat</keyword>
<dbReference type="InterPro" id="IPR005105">
    <property type="entry name" value="GlnD_Uridyltrans_N"/>
</dbReference>
<dbReference type="PROSITE" id="PS50042">
    <property type="entry name" value="CNMP_BINDING_3"/>
    <property type="match status" value="1"/>
</dbReference>
<evidence type="ECO:0000259" key="3">
    <source>
        <dbReference type="PROSITE" id="PS50042"/>
    </source>
</evidence>
<feature type="domain" description="CBS" evidence="4">
    <location>
        <begin position="158"/>
        <end position="215"/>
    </location>
</feature>
<evidence type="ECO:0000259" key="4">
    <source>
        <dbReference type="PROSITE" id="PS51371"/>
    </source>
</evidence>
<evidence type="ECO:0000313" key="5">
    <source>
        <dbReference type="EMBL" id="KLV10478.1"/>
    </source>
</evidence>
<protein>
    <submittedName>
        <fullName evidence="5">Cyclic nucleotide-binding protein</fullName>
    </submittedName>
</protein>
<dbReference type="InterPro" id="IPR000595">
    <property type="entry name" value="cNMP-bd_dom"/>
</dbReference>
<evidence type="ECO:0000313" key="6">
    <source>
        <dbReference type="Proteomes" id="UP000035909"/>
    </source>
</evidence>
<dbReference type="STRING" id="320778.ABT57_08015"/>
<accession>A0A0J1HFS3</accession>
<dbReference type="InterPro" id="IPR051462">
    <property type="entry name" value="CBS_domain-containing"/>
</dbReference>
<dbReference type="CDD" id="cd00038">
    <property type="entry name" value="CAP_ED"/>
    <property type="match status" value="1"/>
</dbReference>
<organism evidence="5 6">
    <name type="scientific">Photobacterium ganghwense</name>
    <dbReference type="NCBI Taxonomy" id="320778"/>
    <lineage>
        <taxon>Bacteria</taxon>
        <taxon>Pseudomonadati</taxon>
        <taxon>Pseudomonadota</taxon>
        <taxon>Gammaproteobacteria</taxon>
        <taxon>Vibrionales</taxon>
        <taxon>Vibrionaceae</taxon>
        <taxon>Photobacterium</taxon>
    </lineage>
</organism>
<dbReference type="Pfam" id="PF03445">
    <property type="entry name" value="DUF294"/>
    <property type="match status" value="1"/>
</dbReference>
<feature type="domain" description="CBS" evidence="4">
    <location>
        <begin position="222"/>
        <end position="278"/>
    </location>
</feature>
<evidence type="ECO:0000256" key="2">
    <source>
        <dbReference type="PROSITE-ProRule" id="PRU00703"/>
    </source>
</evidence>
<dbReference type="PROSITE" id="PS51371">
    <property type="entry name" value="CBS"/>
    <property type="match status" value="2"/>
</dbReference>
<dbReference type="Pfam" id="PF00571">
    <property type="entry name" value="CBS"/>
    <property type="match status" value="2"/>
</dbReference>
<dbReference type="Proteomes" id="UP000035909">
    <property type="component" value="Unassembled WGS sequence"/>
</dbReference>
<reference evidence="5 6" key="1">
    <citation type="submission" date="2015-05" db="EMBL/GenBank/DDBJ databases">
        <title>Photobacterium galathea sp. nov.</title>
        <authorList>
            <person name="Machado H."/>
            <person name="Gram L."/>
        </authorList>
    </citation>
    <scope>NUCLEOTIDE SEQUENCE [LARGE SCALE GENOMIC DNA]</scope>
    <source>
        <strain evidence="5 6">DSM 22954</strain>
    </source>
</reference>
<dbReference type="Gene3D" id="2.60.120.10">
    <property type="entry name" value="Jelly Rolls"/>
    <property type="match status" value="1"/>
</dbReference>
<dbReference type="Pfam" id="PF00027">
    <property type="entry name" value="cNMP_binding"/>
    <property type="match status" value="1"/>
</dbReference>
<keyword evidence="6" id="KW-1185">Reference proteome</keyword>
<dbReference type="InterPro" id="IPR000644">
    <property type="entry name" value="CBS_dom"/>
</dbReference>
<dbReference type="PATRIC" id="fig|320778.3.peg.1739"/>
<dbReference type="OrthoDB" id="9808528at2"/>
<dbReference type="PANTHER" id="PTHR48108:SF26">
    <property type="entry name" value="CBS DOMAIN-CONTAINING PROTEIN DDB_G0289609"/>
    <property type="match status" value="1"/>
</dbReference>
<dbReference type="SUPFAM" id="SSF54631">
    <property type="entry name" value="CBS-domain pair"/>
    <property type="match status" value="1"/>
</dbReference>